<evidence type="ECO:0000313" key="3">
    <source>
        <dbReference type="Proteomes" id="UP000828390"/>
    </source>
</evidence>
<evidence type="ECO:0000313" key="2">
    <source>
        <dbReference type="EMBL" id="KAH3795285.1"/>
    </source>
</evidence>
<evidence type="ECO:0000256" key="1">
    <source>
        <dbReference type="SAM" id="MobiDB-lite"/>
    </source>
</evidence>
<proteinExistence type="predicted"/>
<dbReference type="AlphaFoldDB" id="A0A9D4FEU2"/>
<dbReference type="Proteomes" id="UP000828390">
    <property type="component" value="Unassembled WGS sequence"/>
</dbReference>
<organism evidence="2 3">
    <name type="scientific">Dreissena polymorpha</name>
    <name type="common">Zebra mussel</name>
    <name type="synonym">Mytilus polymorpha</name>
    <dbReference type="NCBI Taxonomy" id="45954"/>
    <lineage>
        <taxon>Eukaryota</taxon>
        <taxon>Metazoa</taxon>
        <taxon>Spiralia</taxon>
        <taxon>Lophotrochozoa</taxon>
        <taxon>Mollusca</taxon>
        <taxon>Bivalvia</taxon>
        <taxon>Autobranchia</taxon>
        <taxon>Heteroconchia</taxon>
        <taxon>Euheterodonta</taxon>
        <taxon>Imparidentia</taxon>
        <taxon>Neoheterodontei</taxon>
        <taxon>Myida</taxon>
        <taxon>Dreissenoidea</taxon>
        <taxon>Dreissenidae</taxon>
        <taxon>Dreissena</taxon>
    </lineage>
</organism>
<feature type="region of interest" description="Disordered" evidence="1">
    <location>
        <begin position="52"/>
        <end position="100"/>
    </location>
</feature>
<name>A0A9D4FEU2_DREPO</name>
<protein>
    <submittedName>
        <fullName evidence="2">Uncharacterized protein</fullName>
    </submittedName>
</protein>
<dbReference type="EMBL" id="JAIWYP010000007">
    <property type="protein sequence ID" value="KAH3795285.1"/>
    <property type="molecule type" value="Genomic_DNA"/>
</dbReference>
<reference evidence="2" key="2">
    <citation type="submission" date="2020-11" db="EMBL/GenBank/DDBJ databases">
        <authorList>
            <person name="McCartney M.A."/>
            <person name="Auch B."/>
            <person name="Kono T."/>
            <person name="Mallez S."/>
            <person name="Becker A."/>
            <person name="Gohl D.M."/>
            <person name="Silverstein K.A.T."/>
            <person name="Koren S."/>
            <person name="Bechman K.B."/>
            <person name="Herman A."/>
            <person name="Abrahante J.E."/>
            <person name="Garbe J."/>
        </authorList>
    </citation>
    <scope>NUCLEOTIDE SEQUENCE</scope>
    <source>
        <strain evidence="2">Duluth1</strain>
        <tissue evidence="2">Whole animal</tissue>
    </source>
</reference>
<feature type="compositionally biased region" description="Basic and acidic residues" evidence="1">
    <location>
        <begin position="55"/>
        <end position="82"/>
    </location>
</feature>
<sequence>MRGHVRTSRSSLSYVFPRNGGSSTDRPGKIYTNYETVSEDVNTDASECVLGSDRAVNRTKDNVTKKKPMDSHRKRTGPDRQQGEYVAQKKGASNSPDLDHSGLVNANTNEFGCSDPMMSPVAVLPTGAVYSASDLDLAENPPVAKLYSPELGQEMNEAIESQSVGVYSNGHIESHVEMQSRKNKVSNRFIDMEIGYDRNNQPANSIRERYGRYKNKAAMPPSMCERSDTPISYKSGTEPPARVSIADGLSKTAAKLAAMAKKQIKRSDTIKFQPSEMPYLGQFIVVNAAKRSFDFSTLTHVPEAHPVMRIRNPLFQGQRHQRLPRFDHVLLSYSSGSSHGMNARDF</sequence>
<accession>A0A9D4FEU2</accession>
<gene>
    <name evidence="2" type="ORF">DPMN_148834</name>
</gene>
<comment type="caution">
    <text evidence="2">The sequence shown here is derived from an EMBL/GenBank/DDBJ whole genome shotgun (WGS) entry which is preliminary data.</text>
</comment>
<feature type="region of interest" description="Disordered" evidence="1">
    <location>
        <begin position="1"/>
        <end position="29"/>
    </location>
</feature>
<keyword evidence="3" id="KW-1185">Reference proteome</keyword>
<reference evidence="2" key="1">
    <citation type="journal article" date="2019" name="bioRxiv">
        <title>The Genome of the Zebra Mussel, Dreissena polymorpha: A Resource for Invasive Species Research.</title>
        <authorList>
            <person name="McCartney M.A."/>
            <person name="Auch B."/>
            <person name="Kono T."/>
            <person name="Mallez S."/>
            <person name="Zhang Y."/>
            <person name="Obille A."/>
            <person name="Becker A."/>
            <person name="Abrahante J.E."/>
            <person name="Garbe J."/>
            <person name="Badalamenti J.P."/>
            <person name="Herman A."/>
            <person name="Mangelson H."/>
            <person name="Liachko I."/>
            <person name="Sullivan S."/>
            <person name="Sone E.D."/>
            <person name="Koren S."/>
            <person name="Silverstein K.A.T."/>
            <person name="Beckman K.B."/>
            <person name="Gohl D.M."/>
        </authorList>
    </citation>
    <scope>NUCLEOTIDE SEQUENCE</scope>
    <source>
        <strain evidence="2">Duluth1</strain>
        <tissue evidence="2">Whole animal</tissue>
    </source>
</reference>